<accession>A0A854NKC4</accession>
<evidence type="ECO:0000313" key="5">
    <source>
        <dbReference type="EMBL" id="OWM35562.1"/>
    </source>
</evidence>
<dbReference type="AlphaFoldDB" id="A0A854NKC4"/>
<keyword evidence="2 5" id="KW-0808">Transferase</keyword>
<evidence type="ECO:0000313" key="6">
    <source>
        <dbReference type="Proteomes" id="UP000197692"/>
    </source>
</evidence>
<sequence>MADQRAQRWHIPVSPEITQAMARTAELVFDYNATHPAHTEELSRLRRLILSPASKDCTIRQPLTIEYGVNTTIGKDTFINYGVTILDTAEVTIGSQVLIGPNCQLITVTHPVDNADMRTAGWEIAHPIVVGKQAWLGAGVIVLPGVTIGERAVIGAGSVVTHDIPDDTIAYGNPARVIRTTNPHTTYEL</sequence>
<dbReference type="GO" id="GO:0008374">
    <property type="term" value="F:O-acyltransferase activity"/>
    <property type="evidence" value="ECO:0007669"/>
    <property type="project" value="TreeGrafter"/>
</dbReference>
<evidence type="ECO:0000256" key="3">
    <source>
        <dbReference type="ARBA" id="ARBA00022737"/>
    </source>
</evidence>
<dbReference type="Proteomes" id="UP000197692">
    <property type="component" value="Unassembled WGS sequence"/>
</dbReference>
<comment type="similarity">
    <text evidence="1">Belongs to the transferase hexapeptide repeat family.</text>
</comment>
<dbReference type="CDD" id="cd03357">
    <property type="entry name" value="LbH_MAT_GAT"/>
    <property type="match status" value="1"/>
</dbReference>
<dbReference type="PROSITE" id="PS00101">
    <property type="entry name" value="HEXAPEP_TRANSFERASES"/>
    <property type="match status" value="1"/>
</dbReference>
<evidence type="ECO:0000256" key="4">
    <source>
        <dbReference type="ARBA" id="ARBA00023315"/>
    </source>
</evidence>
<dbReference type="Gene3D" id="2.160.10.10">
    <property type="entry name" value="Hexapeptide repeat proteins"/>
    <property type="match status" value="1"/>
</dbReference>
<dbReference type="PANTHER" id="PTHR23416">
    <property type="entry name" value="SIALIC ACID SYNTHASE-RELATED"/>
    <property type="match status" value="1"/>
</dbReference>
<dbReference type="EMBL" id="LSZF01000018">
    <property type="protein sequence ID" value="OWM35562.1"/>
    <property type="molecule type" value="Genomic_DNA"/>
</dbReference>
<dbReference type="RefSeq" id="WP_010934044.1">
    <property type="nucleotide sequence ID" value="NZ_LSZF01000018.1"/>
</dbReference>
<dbReference type="InterPro" id="IPR018357">
    <property type="entry name" value="Hexapep_transf_CS"/>
</dbReference>
<dbReference type="PANTHER" id="PTHR23416:SF23">
    <property type="entry name" value="ACETYLTRANSFERASE C18B11.09C-RELATED"/>
    <property type="match status" value="1"/>
</dbReference>
<evidence type="ECO:0000256" key="1">
    <source>
        <dbReference type="ARBA" id="ARBA00007274"/>
    </source>
</evidence>
<name>A0A854NKC4_CORDP</name>
<evidence type="ECO:0000256" key="2">
    <source>
        <dbReference type="ARBA" id="ARBA00022679"/>
    </source>
</evidence>
<protein>
    <submittedName>
        <fullName evidence="5">Maltose acetyltransferase</fullName>
    </submittedName>
</protein>
<dbReference type="FunFam" id="2.160.10.10:FF:000025">
    <property type="entry name" value="Hexapeptide-repeat containing-acetyltransferase"/>
    <property type="match status" value="1"/>
</dbReference>
<dbReference type="InterPro" id="IPR011004">
    <property type="entry name" value="Trimer_LpxA-like_sf"/>
</dbReference>
<reference evidence="6" key="1">
    <citation type="submission" date="2016-02" db="EMBL/GenBank/DDBJ databases">
        <title>Genomic analyses of a collection of pathogenic Corynebacterium diphtheriae.</title>
        <authorList>
            <person name="Sangal V."/>
            <person name="Titov L."/>
        </authorList>
    </citation>
    <scope>NUCLEOTIDE SEQUENCE [LARGE SCALE GENOMIC DNA]</scope>
    <source>
        <strain evidence="6">1438</strain>
    </source>
</reference>
<organism evidence="5 6">
    <name type="scientific">Corynebacterium diphtheriae bv. mitis</name>
    <dbReference type="NCBI Taxonomy" id="1806053"/>
    <lineage>
        <taxon>Bacteria</taxon>
        <taxon>Bacillati</taxon>
        <taxon>Actinomycetota</taxon>
        <taxon>Actinomycetes</taxon>
        <taxon>Mycobacteriales</taxon>
        <taxon>Corynebacteriaceae</taxon>
        <taxon>Corynebacterium</taxon>
    </lineage>
</organism>
<keyword evidence="4" id="KW-0012">Acyltransferase</keyword>
<dbReference type="Pfam" id="PF00132">
    <property type="entry name" value="Hexapep"/>
    <property type="match status" value="1"/>
</dbReference>
<keyword evidence="3" id="KW-0677">Repeat</keyword>
<comment type="caution">
    <text evidence="5">The sequence shown here is derived from an EMBL/GenBank/DDBJ whole genome shotgun (WGS) entry which is preliminary data.</text>
</comment>
<dbReference type="SUPFAM" id="SSF51161">
    <property type="entry name" value="Trimeric LpxA-like enzymes"/>
    <property type="match status" value="1"/>
</dbReference>
<dbReference type="InterPro" id="IPR051159">
    <property type="entry name" value="Hexapeptide_acetyltransf"/>
</dbReference>
<proteinExistence type="inferred from homology"/>
<dbReference type="InterPro" id="IPR001451">
    <property type="entry name" value="Hexapep"/>
</dbReference>
<gene>
    <name evidence="5" type="ORF">AY602_01480</name>
</gene>